<dbReference type="PANTHER" id="PTHR31902:SF7">
    <property type="entry name" value="ALTERED INHERITANCE OF MITOCHONDRIA PROTEIN 32"/>
    <property type="match status" value="1"/>
</dbReference>
<evidence type="ECO:0000256" key="1">
    <source>
        <dbReference type="ARBA" id="ARBA00038208"/>
    </source>
</evidence>
<accession>A0A6A5K5X0</accession>
<evidence type="ECO:0000313" key="4">
    <source>
        <dbReference type="Proteomes" id="UP000800040"/>
    </source>
</evidence>
<protein>
    <recommendedName>
        <fullName evidence="2">Altered inheritance of mitochondria protein 32</fullName>
    </recommendedName>
</protein>
<dbReference type="OrthoDB" id="10253744at2759"/>
<organism evidence="3 4">
    <name type="scientific">Decorospora gaudefroyi</name>
    <dbReference type="NCBI Taxonomy" id="184978"/>
    <lineage>
        <taxon>Eukaryota</taxon>
        <taxon>Fungi</taxon>
        <taxon>Dikarya</taxon>
        <taxon>Ascomycota</taxon>
        <taxon>Pezizomycotina</taxon>
        <taxon>Dothideomycetes</taxon>
        <taxon>Pleosporomycetidae</taxon>
        <taxon>Pleosporales</taxon>
        <taxon>Pleosporineae</taxon>
        <taxon>Pleosporaceae</taxon>
        <taxon>Decorospora</taxon>
    </lineage>
</organism>
<dbReference type="EMBL" id="ML975324">
    <property type="protein sequence ID" value="KAF1833125.1"/>
    <property type="molecule type" value="Genomic_DNA"/>
</dbReference>
<keyword evidence="4" id="KW-1185">Reference proteome</keyword>
<sequence>MSFARLPRAHIPLTLRSFSTARPRFQSTIPHTRTCPAPSCKCGSTPPDLDIDRKTPLLNTMALYSEQVILCTGKSDWASNLEQESGPAGEFARLLKGAIGKGSPGFDPITNVLITASSLPPASEPQNTTTALLLPSFKPQSLHPAHTPLSPPQKANLLNPSKATTLPPPQAITTPTILICGHGVRDQRCGILGPLLQTLVSYGVAAEGPIVLPTGTSDRAYRISGHKFAGYVYCVCAAWVRCVGRENVGGVGGKRLVEGRVIGELLRGGCRVDG</sequence>
<dbReference type="Pfam" id="PF06999">
    <property type="entry name" value="Suc_Fer-like"/>
    <property type="match status" value="1"/>
</dbReference>
<dbReference type="PANTHER" id="PTHR31902">
    <property type="entry name" value="ACTIN PATCHES DISTAL PROTEIN 1"/>
    <property type="match status" value="1"/>
</dbReference>
<dbReference type="InterPro" id="IPR009737">
    <property type="entry name" value="Aim32/Apd1-like"/>
</dbReference>
<dbReference type="Proteomes" id="UP000800040">
    <property type="component" value="Unassembled WGS sequence"/>
</dbReference>
<evidence type="ECO:0000313" key="3">
    <source>
        <dbReference type="EMBL" id="KAF1833125.1"/>
    </source>
</evidence>
<proteinExistence type="inferred from homology"/>
<comment type="similarity">
    <text evidence="1">Belongs to the AIM32 family.</text>
</comment>
<reference evidence="3" key="1">
    <citation type="submission" date="2020-01" db="EMBL/GenBank/DDBJ databases">
        <authorList>
            <consortium name="DOE Joint Genome Institute"/>
            <person name="Haridas S."/>
            <person name="Albert R."/>
            <person name="Binder M."/>
            <person name="Bloem J."/>
            <person name="Labutti K."/>
            <person name="Salamov A."/>
            <person name="Andreopoulos B."/>
            <person name="Baker S.E."/>
            <person name="Barry K."/>
            <person name="Bills G."/>
            <person name="Bluhm B.H."/>
            <person name="Cannon C."/>
            <person name="Castanera R."/>
            <person name="Culley D.E."/>
            <person name="Daum C."/>
            <person name="Ezra D."/>
            <person name="Gonzalez J.B."/>
            <person name="Henrissat B."/>
            <person name="Kuo A."/>
            <person name="Liang C."/>
            <person name="Lipzen A."/>
            <person name="Lutzoni F."/>
            <person name="Magnuson J."/>
            <person name="Mondo S."/>
            <person name="Nolan M."/>
            <person name="Ohm R."/>
            <person name="Pangilinan J."/>
            <person name="Park H.-J."/>
            <person name="Ramirez L."/>
            <person name="Alfaro M."/>
            <person name="Sun H."/>
            <person name="Tritt A."/>
            <person name="Yoshinaga Y."/>
            <person name="Zwiers L.-H."/>
            <person name="Turgeon B.G."/>
            <person name="Goodwin S.B."/>
            <person name="Spatafora J.W."/>
            <person name="Crous P.W."/>
            <person name="Grigoriev I.V."/>
        </authorList>
    </citation>
    <scope>NUCLEOTIDE SEQUENCE</scope>
    <source>
        <strain evidence="3">P77</strain>
    </source>
</reference>
<gene>
    <name evidence="3" type="ORF">BDW02DRAFT_640265</name>
</gene>
<dbReference type="AlphaFoldDB" id="A0A6A5K5X0"/>
<name>A0A6A5K5X0_9PLEO</name>
<evidence type="ECO:0000256" key="2">
    <source>
        <dbReference type="ARBA" id="ARBA00040895"/>
    </source>
</evidence>